<dbReference type="Gene3D" id="1.10.4160.10">
    <property type="entry name" value="Hydantoin permease"/>
    <property type="match status" value="1"/>
</dbReference>
<feature type="transmembrane region" description="Helical" evidence="6">
    <location>
        <begin position="96"/>
        <end position="115"/>
    </location>
</feature>
<dbReference type="GO" id="GO:0015209">
    <property type="term" value="F:cytosine transmembrane transporter activity"/>
    <property type="evidence" value="ECO:0007669"/>
    <property type="project" value="InterPro"/>
</dbReference>
<evidence type="ECO:0000256" key="3">
    <source>
        <dbReference type="ARBA" id="ARBA00022692"/>
    </source>
</evidence>
<dbReference type="RefSeq" id="WP_064550409.1">
    <property type="nucleotide sequence ID" value="NZ_LXMA01000002.1"/>
</dbReference>
<feature type="transmembrane region" description="Helical" evidence="6">
    <location>
        <begin position="312"/>
        <end position="330"/>
    </location>
</feature>
<feature type="transmembrane region" description="Helical" evidence="6">
    <location>
        <begin position="230"/>
        <end position="255"/>
    </location>
</feature>
<feature type="transmembrane region" description="Helical" evidence="6">
    <location>
        <begin position="199"/>
        <end position="218"/>
    </location>
</feature>
<comment type="caution">
    <text evidence="7">The sequence shown here is derived from an EMBL/GenBank/DDBJ whole genome shotgun (WGS) entry which is preliminary data.</text>
</comment>
<dbReference type="AlphaFoldDB" id="A0A1B7KVP1"/>
<feature type="transmembrane region" description="Helical" evidence="6">
    <location>
        <begin position="55"/>
        <end position="75"/>
    </location>
</feature>
<dbReference type="InterPro" id="IPR001248">
    <property type="entry name" value="Pur-cyt_permease"/>
</dbReference>
<dbReference type="GO" id="GO:0005886">
    <property type="term" value="C:plasma membrane"/>
    <property type="evidence" value="ECO:0007669"/>
    <property type="project" value="TreeGrafter"/>
</dbReference>
<feature type="transmembrane region" description="Helical" evidence="6">
    <location>
        <begin position="261"/>
        <end position="282"/>
    </location>
</feature>
<accession>A0A1B7KVP1</accession>
<dbReference type="PANTHER" id="PTHR30569:SF0">
    <property type="entry name" value="CYTOSINE PERMEASE"/>
    <property type="match status" value="1"/>
</dbReference>
<dbReference type="OrthoDB" id="9787279at2"/>
<sequence>MAGKISTDDFSLSRVPAEARLPMWEVLLVRIGALTALSQFMLGAALGYGMTFWEAFWATMLGSVVLEIVSLLMGIAGAREGLSTSLLARWTGFGKYGSSIIGAVISIGLIGWFGIQNAVFAKGIDEALNGALGFPLAATLTGLFVTAIVIFGFKWLSWTAKIAVPGFLAVIGYGIYQVLRDHSVAELIHSPHPGPDLSLGVAATMVAGGFMIGAVITPDMSRYCRNGKDVFWMTLIGTFVGELGVNMIAVLMAHAVGSDDVVTIVLQTAGWLGAAIVIFATVKINDLNLYSASLGLSNLIDSIFNKKINRGFITLIIGVIGTVLSVLGILEKFQNFLVFLGVWIPPIAGIMVVDYFILKRGRKLLDESRMQGRLPEYAEPINPVTLIAWALGFLAGYFIQFGIPSLNSLLVSAIVYWIGMKMFDTSKQSNLEANKNINETI</sequence>
<proteinExistence type="inferred from homology"/>
<evidence type="ECO:0000256" key="6">
    <source>
        <dbReference type="SAM" id="Phobius"/>
    </source>
</evidence>
<comment type="similarity">
    <text evidence="2">Belongs to the purine-cytosine permease (2.A.39) family.</text>
</comment>
<dbReference type="Proteomes" id="UP000078290">
    <property type="component" value="Unassembled WGS sequence"/>
</dbReference>
<evidence type="ECO:0000256" key="4">
    <source>
        <dbReference type="ARBA" id="ARBA00022989"/>
    </source>
</evidence>
<evidence type="ECO:0000256" key="5">
    <source>
        <dbReference type="ARBA" id="ARBA00023136"/>
    </source>
</evidence>
<dbReference type="Pfam" id="PF02133">
    <property type="entry name" value="Transp_cyt_pur"/>
    <property type="match status" value="1"/>
</dbReference>
<gene>
    <name evidence="7" type="ORF">A7K69_16370</name>
</gene>
<protein>
    <submittedName>
        <fullName evidence="7">Allantoin permease</fullName>
    </submittedName>
</protein>
<name>A0A1B7KVP1_PARTM</name>
<evidence type="ECO:0000313" key="8">
    <source>
        <dbReference type="Proteomes" id="UP000078290"/>
    </source>
</evidence>
<feature type="transmembrane region" description="Helical" evidence="6">
    <location>
        <begin position="127"/>
        <end position="151"/>
    </location>
</feature>
<keyword evidence="4 6" id="KW-1133">Transmembrane helix</keyword>
<feature type="transmembrane region" description="Helical" evidence="6">
    <location>
        <begin position="27"/>
        <end position="49"/>
    </location>
</feature>
<keyword evidence="3 6" id="KW-0812">Transmembrane</keyword>
<keyword evidence="5 6" id="KW-0472">Membrane</keyword>
<dbReference type="CDD" id="cd11484">
    <property type="entry name" value="SLC-NCS1sbd_CobB-like"/>
    <property type="match status" value="1"/>
</dbReference>
<comment type="subcellular location">
    <subcellularLocation>
        <location evidence="1">Membrane</location>
        <topology evidence="1">Multi-pass membrane protein</topology>
    </subcellularLocation>
</comment>
<evidence type="ECO:0000256" key="1">
    <source>
        <dbReference type="ARBA" id="ARBA00004141"/>
    </source>
</evidence>
<dbReference type="InterPro" id="IPR030191">
    <property type="entry name" value="CodB"/>
</dbReference>
<organism evidence="7 8">
    <name type="scientific">Parageobacillus thermoglucosidasius</name>
    <name type="common">Geobacillus thermoglucosidasius</name>
    <dbReference type="NCBI Taxonomy" id="1426"/>
    <lineage>
        <taxon>Bacteria</taxon>
        <taxon>Bacillati</taxon>
        <taxon>Bacillota</taxon>
        <taxon>Bacilli</taxon>
        <taxon>Bacillales</taxon>
        <taxon>Anoxybacillaceae</taxon>
        <taxon>Parageobacillus</taxon>
    </lineage>
</organism>
<feature type="transmembrane region" description="Helical" evidence="6">
    <location>
        <begin position="379"/>
        <end position="399"/>
    </location>
</feature>
<dbReference type="EMBL" id="LXMA01000002">
    <property type="protein sequence ID" value="OAT74133.1"/>
    <property type="molecule type" value="Genomic_DNA"/>
</dbReference>
<evidence type="ECO:0000313" key="7">
    <source>
        <dbReference type="EMBL" id="OAT74133.1"/>
    </source>
</evidence>
<dbReference type="PANTHER" id="PTHR30569">
    <property type="entry name" value="CYTOSINE TRANSPORTER CODB"/>
    <property type="match status" value="1"/>
</dbReference>
<feature type="transmembrane region" description="Helical" evidence="6">
    <location>
        <begin position="158"/>
        <end position="179"/>
    </location>
</feature>
<feature type="transmembrane region" description="Helical" evidence="6">
    <location>
        <begin position="405"/>
        <end position="423"/>
    </location>
</feature>
<evidence type="ECO:0000256" key="2">
    <source>
        <dbReference type="ARBA" id="ARBA00008974"/>
    </source>
</evidence>
<reference evidence="8" key="1">
    <citation type="submission" date="2016-05" db="EMBL/GenBank/DDBJ databases">
        <authorList>
            <person name="Wang W."/>
            <person name="Zhu L."/>
        </authorList>
    </citation>
    <scope>NUCLEOTIDE SEQUENCE [LARGE SCALE GENOMIC DNA]</scope>
    <source>
        <strain evidence="8">W-2</strain>
    </source>
</reference>
<feature type="transmembrane region" description="Helical" evidence="6">
    <location>
        <begin position="336"/>
        <end position="358"/>
    </location>
</feature>